<reference evidence="1" key="1">
    <citation type="submission" date="2024-04" db="EMBL/GenBank/DDBJ databases">
        <authorList>
            <person name="Hoffpauir A."/>
            <person name="Koss R."/>
            <person name="Kumar R."/>
            <person name="Plichta A."/>
            <person name="Rodrigues L."/>
            <person name="Hutchison K.W."/>
            <person name="Molloy S.D."/>
            <person name="Viland M.D."/>
            <person name="Lewis C.M."/>
            <person name="Garlena R.A."/>
            <person name="Russell D.A."/>
            <person name="Jacobs-Sera D."/>
            <person name="Hatfull G.F."/>
        </authorList>
    </citation>
    <scope>NUCLEOTIDE SEQUENCE</scope>
</reference>
<evidence type="ECO:0008006" key="2">
    <source>
        <dbReference type="Google" id="ProtNLM"/>
    </source>
</evidence>
<proteinExistence type="predicted"/>
<organism evidence="1">
    <name type="scientific">Mycobacterium phage LilBib</name>
    <dbReference type="NCBI Taxonomy" id="3136622"/>
    <lineage>
        <taxon>Viruses</taxon>
    </lineage>
</organism>
<gene>
    <name evidence="1" type="primary">77</name>
    <name evidence="1" type="ORF">SEA_LILBIB_77</name>
</gene>
<accession>A0AAU8GL24</accession>
<sequence length="94" mass="10355">MTATASAACITDLMADMADAGWTQSDTRVRGEQAVVEWTRGTRRLWALVDVLTNDVIGGNALRGYRLETASEYLARTAHLVHPDPKHGTDWQGR</sequence>
<name>A0AAU8GL24_9VIRU</name>
<protein>
    <recommendedName>
        <fullName evidence="2">Helix-turn-helix DNA binding domain protein</fullName>
    </recommendedName>
</protein>
<dbReference type="EMBL" id="PP750957">
    <property type="protein sequence ID" value="XCH42714.1"/>
    <property type="molecule type" value="Genomic_DNA"/>
</dbReference>
<evidence type="ECO:0000313" key="1">
    <source>
        <dbReference type="EMBL" id="XCH42714.1"/>
    </source>
</evidence>